<dbReference type="InterPro" id="IPR010730">
    <property type="entry name" value="HET"/>
</dbReference>
<dbReference type="RefSeq" id="XP_016234527.1">
    <property type="nucleotide sequence ID" value="XM_016381425.1"/>
</dbReference>
<evidence type="ECO:0000313" key="2">
    <source>
        <dbReference type="EMBL" id="KIW14311.1"/>
    </source>
</evidence>
<evidence type="ECO:0000259" key="1">
    <source>
        <dbReference type="Pfam" id="PF06985"/>
    </source>
</evidence>
<keyword evidence="3" id="KW-1185">Reference proteome</keyword>
<dbReference type="EMBL" id="KN847496">
    <property type="protein sequence ID" value="KIW14311.1"/>
    <property type="molecule type" value="Genomic_DNA"/>
</dbReference>
<feature type="domain" description="Heterokaryon incompatibility" evidence="1">
    <location>
        <begin position="22"/>
        <end position="107"/>
    </location>
</feature>
<dbReference type="PANTHER" id="PTHR10622">
    <property type="entry name" value="HET DOMAIN-CONTAINING PROTEIN"/>
    <property type="match status" value="1"/>
</dbReference>
<evidence type="ECO:0000313" key="3">
    <source>
        <dbReference type="Proteomes" id="UP000053328"/>
    </source>
</evidence>
<dbReference type="HOGENOM" id="CLU_000288_138_0_1"/>
<reference evidence="2 3" key="1">
    <citation type="submission" date="2015-01" db="EMBL/GenBank/DDBJ databases">
        <title>The Genome Sequence of Exophiala spinifera CBS89968.</title>
        <authorList>
            <consortium name="The Broad Institute Genomics Platform"/>
            <person name="Cuomo C."/>
            <person name="de Hoog S."/>
            <person name="Gorbushina A."/>
            <person name="Stielow B."/>
            <person name="Teixiera M."/>
            <person name="Abouelleil A."/>
            <person name="Chapman S.B."/>
            <person name="Priest M."/>
            <person name="Young S.K."/>
            <person name="Wortman J."/>
            <person name="Nusbaum C."/>
            <person name="Birren B."/>
        </authorList>
    </citation>
    <scope>NUCLEOTIDE SEQUENCE [LARGE SCALE GENOMIC DNA]</scope>
    <source>
        <strain evidence="2 3">CBS 89968</strain>
    </source>
</reference>
<gene>
    <name evidence="2" type="ORF">PV08_07093</name>
</gene>
<dbReference type="STRING" id="91928.A0A0D1YH80"/>
<dbReference type="Proteomes" id="UP000053328">
    <property type="component" value="Unassembled WGS sequence"/>
</dbReference>
<sequence length="363" mass="41644">MRLLNTETCQFQNFFDGNAPFYAILSHRWDDVEATYQEFESATTKAGPGFKKVLDCCAYARAQGLKWVWIDTCCIDKTSSAELSEAINSMFRWYNNAVECYVHLKDVGESTWKEELGTSEWWERGWTLQELLAPGKVVFLDKAWKVIGGREELAGEIARITGIPERFLDGREELGGASVAMRFSWAARRQTSRVEDRAYSLMGLFGVNMPMLYGEGRNAFLRLQLEILKLSDDESIFAWRRDTDPGASGHGMLARRLEYFRESGDIVRRPKRTDRPPYSMTHKGLKLQLPRSTVEGTTRIVLPLDCVDGDNVGPLAIVLYKPHAGFWARLDSHELRQAPSEHLWTRRDCVYPNRATIYVREEH</sequence>
<name>A0A0D1YH80_9EURO</name>
<dbReference type="PANTHER" id="PTHR10622:SF10">
    <property type="entry name" value="HET DOMAIN-CONTAINING PROTEIN"/>
    <property type="match status" value="1"/>
</dbReference>
<dbReference type="AlphaFoldDB" id="A0A0D1YH80"/>
<dbReference type="GeneID" id="27334176"/>
<dbReference type="Pfam" id="PF06985">
    <property type="entry name" value="HET"/>
    <property type="match status" value="1"/>
</dbReference>
<organism evidence="2 3">
    <name type="scientific">Exophiala spinifera</name>
    <dbReference type="NCBI Taxonomy" id="91928"/>
    <lineage>
        <taxon>Eukaryota</taxon>
        <taxon>Fungi</taxon>
        <taxon>Dikarya</taxon>
        <taxon>Ascomycota</taxon>
        <taxon>Pezizomycotina</taxon>
        <taxon>Eurotiomycetes</taxon>
        <taxon>Chaetothyriomycetidae</taxon>
        <taxon>Chaetothyriales</taxon>
        <taxon>Herpotrichiellaceae</taxon>
        <taxon>Exophiala</taxon>
    </lineage>
</organism>
<dbReference type="OrthoDB" id="4120966at2759"/>
<protein>
    <recommendedName>
        <fullName evidence="1">Heterokaryon incompatibility domain-containing protein</fullName>
    </recommendedName>
</protein>
<proteinExistence type="predicted"/>
<dbReference type="VEuPathDB" id="FungiDB:PV08_07093"/>
<accession>A0A0D1YH80</accession>